<comment type="subcellular location">
    <subcellularLocation>
        <location evidence="2">Cytoplasm</location>
    </subcellularLocation>
</comment>
<gene>
    <name evidence="14" type="ORF">CgunFtcFv8_000395</name>
</gene>
<reference evidence="14 15" key="1">
    <citation type="journal article" date="2023" name="Mol. Biol. Evol.">
        <title>Genomics of Secondarily Temperate Adaptation in the Only Non-Antarctic Icefish.</title>
        <authorList>
            <person name="Rivera-Colon A.G."/>
            <person name="Rayamajhi N."/>
            <person name="Minhas B.F."/>
            <person name="Madrigal G."/>
            <person name="Bilyk K.T."/>
            <person name="Yoon V."/>
            <person name="Hune M."/>
            <person name="Gregory S."/>
            <person name="Cheng C.H.C."/>
            <person name="Catchen J.M."/>
        </authorList>
    </citation>
    <scope>NUCLEOTIDE SEQUENCE [LARGE SCALE GENOMIC DNA]</scope>
    <source>
        <tissue evidence="14">White muscle</tissue>
    </source>
</reference>
<evidence type="ECO:0000256" key="12">
    <source>
        <dbReference type="ARBA" id="ARBA00032953"/>
    </source>
</evidence>
<comment type="similarity">
    <text evidence="4">Belongs to the SHMT family.</text>
</comment>
<accession>A0AAN8HPT4</accession>
<dbReference type="GO" id="GO:0005634">
    <property type="term" value="C:nucleus"/>
    <property type="evidence" value="ECO:0007669"/>
    <property type="project" value="UniProtKB-ARBA"/>
</dbReference>
<dbReference type="Gene3D" id="3.40.640.10">
    <property type="entry name" value="Type I PLP-dependent aspartate aminotransferase-like (Major domain)"/>
    <property type="match status" value="1"/>
</dbReference>
<evidence type="ECO:0000256" key="7">
    <source>
        <dbReference type="ARBA" id="ARBA00022563"/>
    </source>
</evidence>
<dbReference type="AlphaFoldDB" id="A0AAN8HPT4"/>
<name>A0AAN8HPT4_CHAGU</name>
<comment type="pathway">
    <text evidence="3">One-carbon metabolism; tetrahydrofolate interconversion.</text>
</comment>
<evidence type="ECO:0000256" key="2">
    <source>
        <dbReference type="ARBA" id="ARBA00004496"/>
    </source>
</evidence>
<dbReference type="GO" id="GO:0030170">
    <property type="term" value="F:pyridoxal phosphate binding"/>
    <property type="evidence" value="ECO:0007669"/>
    <property type="project" value="TreeGrafter"/>
</dbReference>
<organism evidence="14 15">
    <name type="scientific">Champsocephalus gunnari</name>
    <name type="common">Mackerel icefish</name>
    <dbReference type="NCBI Taxonomy" id="52237"/>
    <lineage>
        <taxon>Eukaryota</taxon>
        <taxon>Metazoa</taxon>
        <taxon>Chordata</taxon>
        <taxon>Craniata</taxon>
        <taxon>Vertebrata</taxon>
        <taxon>Euteleostomi</taxon>
        <taxon>Actinopterygii</taxon>
        <taxon>Neopterygii</taxon>
        <taxon>Teleostei</taxon>
        <taxon>Neoteleostei</taxon>
        <taxon>Acanthomorphata</taxon>
        <taxon>Eupercaria</taxon>
        <taxon>Perciformes</taxon>
        <taxon>Notothenioidei</taxon>
        <taxon>Channichthyidae</taxon>
        <taxon>Champsocephalus</taxon>
    </lineage>
</organism>
<dbReference type="Pfam" id="PF00464">
    <property type="entry name" value="SHMT"/>
    <property type="match status" value="1"/>
</dbReference>
<keyword evidence="9" id="KW-0663">Pyridoxal phosphate</keyword>
<dbReference type="PANTHER" id="PTHR11680:SF28">
    <property type="entry name" value="SERINE HYDROXYMETHYLTRANSFERASE, MITOCHONDRIAL"/>
    <property type="match status" value="1"/>
</dbReference>
<keyword evidence="6" id="KW-0963">Cytoplasm</keyword>
<dbReference type="GO" id="GO:0019264">
    <property type="term" value="P:glycine biosynthetic process from serine"/>
    <property type="evidence" value="ECO:0007669"/>
    <property type="project" value="TreeGrafter"/>
</dbReference>
<sequence>MLSLSFRQTLRPFFLRASGGLGREGQVPAGSCRRGLVNAGGWTGQETLAQDDPEMWSLLQQEKNRQCRGLELIASENFCSRAALEAQGSCLNNKYSEGYPGQRYYGGAEIVDQIELLCQKRALTAFGLDPNLWGINVQPYSGSPR</sequence>
<dbReference type="InterPro" id="IPR049943">
    <property type="entry name" value="Ser_HO-MeTrfase-like"/>
</dbReference>
<evidence type="ECO:0000313" key="15">
    <source>
        <dbReference type="Proteomes" id="UP001331515"/>
    </source>
</evidence>
<evidence type="ECO:0000256" key="4">
    <source>
        <dbReference type="ARBA" id="ARBA00006376"/>
    </source>
</evidence>
<dbReference type="InterPro" id="IPR039429">
    <property type="entry name" value="SHMT-like_dom"/>
</dbReference>
<dbReference type="GO" id="GO:0004372">
    <property type="term" value="F:glycine hydroxymethyltransferase activity"/>
    <property type="evidence" value="ECO:0007669"/>
    <property type="project" value="UniProtKB-EC"/>
</dbReference>
<dbReference type="EMBL" id="JAURVH010001521">
    <property type="protein sequence ID" value="KAK5923423.1"/>
    <property type="molecule type" value="Genomic_DNA"/>
</dbReference>
<evidence type="ECO:0000256" key="1">
    <source>
        <dbReference type="ARBA" id="ARBA00001933"/>
    </source>
</evidence>
<evidence type="ECO:0000313" key="14">
    <source>
        <dbReference type="EMBL" id="KAK5923423.1"/>
    </source>
</evidence>
<comment type="cofactor">
    <cofactor evidence="1">
        <name>pyridoxal 5'-phosphate</name>
        <dbReference type="ChEBI" id="CHEBI:597326"/>
    </cofactor>
</comment>
<dbReference type="SUPFAM" id="SSF53383">
    <property type="entry name" value="PLP-dependent transferases"/>
    <property type="match status" value="1"/>
</dbReference>
<evidence type="ECO:0000256" key="8">
    <source>
        <dbReference type="ARBA" id="ARBA00022679"/>
    </source>
</evidence>
<evidence type="ECO:0000256" key="6">
    <source>
        <dbReference type="ARBA" id="ARBA00022490"/>
    </source>
</evidence>
<protein>
    <recommendedName>
        <fullName evidence="5">glycine hydroxymethyltransferase</fullName>
        <ecNumber evidence="5">2.1.2.1</ecNumber>
    </recommendedName>
    <alternativeName>
        <fullName evidence="12">Glycine hydroxymethyltransferase</fullName>
    </alternativeName>
    <alternativeName>
        <fullName evidence="11">Serine methylase</fullName>
    </alternativeName>
</protein>
<dbReference type="Proteomes" id="UP001331515">
    <property type="component" value="Unassembled WGS sequence"/>
</dbReference>
<evidence type="ECO:0000256" key="5">
    <source>
        <dbReference type="ARBA" id="ARBA00012256"/>
    </source>
</evidence>
<dbReference type="GO" id="GO:0006730">
    <property type="term" value="P:one-carbon metabolic process"/>
    <property type="evidence" value="ECO:0007669"/>
    <property type="project" value="UniProtKB-KW"/>
</dbReference>
<feature type="domain" description="Serine hydroxymethyltransferase-like" evidence="13">
    <location>
        <begin position="48"/>
        <end position="144"/>
    </location>
</feature>
<dbReference type="InterPro" id="IPR015421">
    <property type="entry name" value="PyrdxlP-dep_Trfase_major"/>
</dbReference>
<dbReference type="InterPro" id="IPR015424">
    <property type="entry name" value="PyrdxlP-dep_Trfase"/>
</dbReference>
<keyword evidence="8" id="KW-0808">Transferase</keyword>
<evidence type="ECO:0000256" key="11">
    <source>
        <dbReference type="ARBA" id="ARBA00031137"/>
    </source>
</evidence>
<evidence type="ECO:0000256" key="3">
    <source>
        <dbReference type="ARBA" id="ARBA00004777"/>
    </source>
</evidence>
<keyword evidence="7" id="KW-0554">One-carbon metabolism</keyword>
<keyword evidence="10" id="KW-0007">Acetylation</keyword>
<dbReference type="FunFam" id="3.90.1150.10:FF:000048">
    <property type="entry name" value="Serine hydroxymethyltransferase, mitochondrial"/>
    <property type="match status" value="1"/>
</dbReference>
<evidence type="ECO:0000256" key="9">
    <source>
        <dbReference type="ARBA" id="ARBA00022898"/>
    </source>
</evidence>
<evidence type="ECO:0000259" key="13">
    <source>
        <dbReference type="Pfam" id="PF00464"/>
    </source>
</evidence>
<dbReference type="PANTHER" id="PTHR11680">
    <property type="entry name" value="SERINE HYDROXYMETHYLTRANSFERASE"/>
    <property type="match status" value="1"/>
</dbReference>
<evidence type="ECO:0000256" key="10">
    <source>
        <dbReference type="ARBA" id="ARBA00022990"/>
    </source>
</evidence>
<keyword evidence="15" id="KW-1185">Reference proteome</keyword>
<dbReference type="GO" id="GO:0005739">
    <property type="term" value="C:mitochondrion"/>
    <property type="evidence" value="ECO:0007669"/>
    <property type="project" value="TreeGrafter"/>
</dbReference>
<dbReference type="EC" id="2.1.2.1" evidence="5"/>
<proteinExistence type="inferred from homology"/>
<comment type="caution">
    <text evidence="14">The sequence shown here is derived from an EMBL/GenBank/DDBJ whole genome shotgun (WGS) entry which is preliminary data.</text>
</comment>
<dbReference type="GO" id="GO:0046653">
    <property type="term" value="P:tetrahydrofolate metabolic process"/>
    <property type="evidence" value="ECO:0007669"/>
    <property type="project" value="TreeGrafter"/>
</dbReference>